<evidence type="ECO:0000313" key="2">
    <source>
        <dbReference type="EMBL" id="OAO14648.1"/>
    </source>
</evidence>
<gene>
    <name evidence="2" type="ORF">AV274_3692</name>
</gene>
<reference evidence="2 3" key="1">
    <citation type="submission" date="2016-05" db="EMBL/GenBank/DDBJ databases">
        <title>Nuclear genome of Blastocystis sp. subtype 1 NandII.</title>
        <authorList>
            <person name="Gentekaki E."/>
            <person name="Curtis B."/>
            <person name="Stairs C."/>
            <person name="Eme L."/>
            <person name="Herman E."/>
            <person name="Klimes V."/>
            <person name="Arias M.C."/>
            <person name="Elias M."/>
            <person name="Hilliou F."/>
            <person name="Klute M."/>
            <person name="Malik S.-B."/>
            <person name="Pightling A."/>
            <person name="Rachubinski R."/>
            <person name="Salas D."/>
            <person name="Schlacht A."/>
            <person name="Suga H."/>
            <person name="Archibald J."/>
            <person name="Ball S.G."/>
            <person name="Clark G."/>
            <person name="Dacks J."/>
            <person name="Van Der Giezen M."/>
            <person name="Tsaousis A."/>
            <person name="Roger A."/>
        </authorList>
    </citation>
    <scope>NUCLEOTIDE SEQUENCE [LARGE SCALE GENOMIC DNA]</scope>
    <source>
        <strain evidence="3">ATCC 50177 / NandII</strain>
    </source>
</reference>
<accession>A0A196SCB5</accession>
<protein>
    <submittedName>
        <fullName evidence="2">Uncharacterized protein</fullName>
    </submittedName>
</protein>
<evidence type="ECO:0000313" key="3">
    <source>
        <dbReference type="Proteomes" id="UP000078348"/>
    </source>
</evidence>
<sequence>MAFSLVVLLSLIAASFTQEVCSIADTYETCMKNKNFVDKRWFKGDKSVDYSMYINMEPELLDEKLTLHMLRYTNTNNTELTADFSEETSISHVGNDVSSNTYAAVSTSLGTDLNDLENKNNYVVYGAIDLMNLAYTINSDPEVSENKVWKFSTQQLISALNVERYDIKKLINFLQTEGVCLEDEFVNQGESCRRYHIKAGVRLMKLNNQDLADAVKNGPMYVQLALDPLYYQFYTATCEDPMKAAYYNAKLPKDKTRPTLAGVLTGFDFRPNQKHFWEVYIRRHTTGDATKDAFANRVLLNPTIKDAEGNYLLDAEGKRKRPFAGITATAYSVTVDKATKNLGAKGRVDMPVIAESDLPAGRVTDNASLKNVLKTLYTDEEIEAATTVTISSIIFPKDATMSNVNFKEVFPNLKDLAFDVTPVIDPTTGETMNMNEEELLMLLLMMQSTKPQSFEGITLSFVTRDTTGGRRLAPEDPENNPVTIDMTGFGVGALFIGKNLFNVKKYTVILKNMKKLQRITLGENAYAKGVRLQMEDLPMLRAIDMGVKSFGGMDSIDENNDVIFKDLPELNVVIFEKNSMDNFVSASASKIDTVAQGTGETTIPMVVAGVYAFNNLKNYNGNDVDDVFDVYLCGKAKNCGNPTEPPTPDPKP</sequence>
<feature type="chain" id="PRO_5008274528" evidence="1">
    <location>
        <begin position="18"/>
        <end position="652"/>
    </location>
</feature>
<organism evidence="2 3">
    <name type="scientific">Blastocystis sp. subtype 1 (strain ATCC 50177 / NandII)</name>
    <dbReference type="NCBI Taxonomy" id="478820"/>
    <lineage>
        <taxon>Eukaryota</taxon>
        <taxon>Sar</taxon>
        <taxon>Stramenopiles</taxon>
        <taxon>Bigyra</taxon>
        <taxon>Opalozoa</taxon>
        <taxon>Opalinata</taxon>
        <taxon>Blastocystidae</taxon>
        <taxon>Blastocystis</taxon>
    </lineage>
</organism>
<proteinExistence type="predicted"/>
<evidence type="ECO:0000256" key="1">
    <source>
        <dbReference type="SAM" id="SignalP"/>
    </source>
</evidence>
<dbReference type="AlphaFoldDB" id="A0A196SCB5"/>
<keyword evidence="3" id="KW-1185">Reference proteome</keyword>
<dbReference type="EMBL" id="LXWW01000228">
    <property type="protein sequence ID" value="OAO14648.1"/>
    <property type="molecule type" value="Genomic_DNA"/>
</dbReference>
<keyword evidence="1" id="KW-0732">Signal</keyword>
<comment type="caution">
    <text evidence="2">The sequence shown here is derived from an EMBL/GenBank/DDBJ whole genome shotgun (WGS) entry which is preliminary data.</text>
</comment>
<dbReference type="Gene3D" id="3.90.70.10">
    <property type="entry name" value="Cysteine proteinases"/>
    <property type="match status" value="1"/>
</dbReference>
<name>A0A196SCB5_BLAHN</name>
<dbReference type="Proteomes" id="UP000078348">
    <property type="component" value="Unassembled WGS sequence"/>
</dbReference>
<feature type="signal peptide" evidence="1">
    <location>
        <begin position="1"/>
        <end position="17"/>
    </location>
</feature>